<keyword evidence="4" id="KW-0804">Transcription</keyword>
<reference evidence="7 8" key="1">
    <citation type="submission" date="2021-01" db="EMBL/GenBank/DDBJ databases">
        <title>Actinoplanes sp. nov. LDG1-01 isolated from lichen.</title>
        <authorList>
            <person name="Saeng-In P."/>
            <person name="Phongsopitanun W."/>
            <person name="Kanchanasin P."/>
            <person name="Yuki M."/>
            <person name="Kudo T."/>
            <person name="Ohkuma M."/>
            <person name="Tanasupawat S."/>
        </authorList>
    </citation>
    <scope>NUCLEOTIDE SEQUENCE [LARGE SCALE GENOMIC DNA]</scope>
    <source>
        <strain evidence="7 8">LDG1-01</strain>
    </source>
</reference>
<evidence type="ECO:0000256" key="5">
    <source>
        <dbReference type="PROSITE-ProRule" id="PRU01091"/>
    </source>
</evidence>
<evidence type="ECO:0000256" key="3">
    <source>
        <dbReference type="ARBA" id="ARBA00023125"/>
    </source>
</evidence>
<dbReference type="PANTHER" id="PTHR35807">
    <property type="entry name" value="TRANSCRIPTIONAL REGULATOR REDD-RELATED"/>
    <property type="match status" value="1"/>
</dbReference>
<feature type="DNA-binding region" description="OmpR/PhoB-type" evidence="5">
    <location>
        <begin position="17"/>
        <end position="125"/>
    </location>
</feature>
<dbReference type="Pfam" id="PF03704">
    <property type="entry name" value="BTAD"/>
    <property type="match status" value="1"/>
</dbReference>
<comment type="caution">
    <text evidence="7">The sequence shown here is derived from an EMBL/GenBank/DDBJ whole genome shotgun (WGS) entry which is preliminary data.</text>
</comment>
<evidence type="ECO:0000259" key="6">
    <source>
        <dbReference type="PROSITE" id="PS51755"/>
    </source>
</evidence>
<accession>A0ABS1VDJ1</accession>
<dbReference type="EMBL" id="JAENHO010000001">
    <property type="protein sequence ID" value="MBL7252753.1"/>
    <property type="molecule type" value="Genomic_DNA"/>
</dbReference>
<dbReference type="Gene3D" id="1.10.10.10">
    <property type="entry name" value="Winged helix-like DNA-binding domain superfamily/Winged helix DNA-binding domain"/>
    <property type="match status" value="1"/>
</dbReference>
<dbReference type="InterPro" id="IPR011990">
    <property type="entry name" value="TPR-like_helical_dom_sf"/>
</dbReference>
<sequence>MSATRCLIGRHGVVGSSTVTTSSPGDEGLRLQVLGPLRLWRDGAELDAGPRQQAFLLALLLVRAGRPVSTSELIDVIWGEDAPASALNILQKYVGALRRILEPDLPARGPGSYLQRRGNGYLFVPGPGMLDVVTFRTLVAEKKLDSYVRALDLWYGPAGDGLAHTPAATAIFETLDGEFFEACVAAARLAVEQGRPRPVLPALQRAAAMAPLDENVQAALVTVLGATGQQARALSVFQAVRERLADELGIDPGPALRAAHEGVLRQPPPPAAEPPAEVLVGRSDELAVLRQALTGPTSLVIVEGEPGVGKTRLLEEFGAEARGRGATVVWGSCLEGDGTPSMWPWVQVIGALIDTLPVEARAPWQTGELHRLVGSPAGVPGTPVLPDSGARFRLFEQAVALVTQAAAARPVVLVVDDVQWADVASLDLFSHLAARLPDGTTMVGALRDRAPVPRPEVARTLAAASRQPRHRRIRLGAFGPAEVAELVRRETGRSPTPAAARSIHARTGGNAFFVRELSRYLADGGELTEDAAVRAGVPSTVRDVVRDRVAGLDDDARGLLQMAALIGRDVDLGLLARAAGLEVQSCLDRLEPLEALGLVEPRRDDPFSFRFAHDLVRESVAFTTSTPRVPGLHLRVAEALERTVADDDPVVERLAHHLWAAGPLADQARTAEALVRAGRCAGAKSALEAAARHLRLAARVARAAGLADLELSALSLFIAVDGMRAGYVGSALDLLERAEQLARELGREREAADFLFSRWAAHSQGIQLDRAGRLALRLLEQGERSDDPIVRAYGRHAWGIHQWDVGNIGEAYRALRLSHPAVTAAREQAPLRHDLQMLSPVMLGLMTALHGDLDEAREQLDALEAAAGDDPYAITVWSAFSVTVGALAGDPAWALRAAARGIAQDHEFSFVFLGSYQRLARCWGRALTTGDPGAAAEAEKIITAALLDPPRSGLATWCGLLAEMWLAAGRLDEAAGALDRAGKFLDRHGQRYAEGLLLLLRARLLRAQGEPVAAVRAMAERARALSVEREAHLFAHRAEQLLSELD</sequence>
<name>A0ABS1VDJ1_9ACTN</name>
<keyword evidence="8" id="KW-1185">Reference proteome</keyword>
<dbReference type="PANTHER" id="PTHR35807:SF1">
    <property type="entry name" value="TRANSCRIPTIONAL REGULATOR REDD"/>
    <property type="match status" value="1"/>
</dbReference>
<dbReference type="SMART" id="SM01043">
    <property type="entry name" value="BTAD"/>
    <property type="match status" value="1"/>
</dbReference>
<dbReference type="InterPro" id="IPR041664">
    <property type="entry name" value="AAA_16"/>
</dbReference>
<evidence type="ECO:0000256" key="4">
    <source>
        <dbReference type="ARBA" id="ARBA00023163"/>
    </source>
</evidence>
<evidence type="ECO:0000313" key="8">
    <source>
        <dbReference type="Proteomes" id="UP000598996"/>
    </source>
</evidence>
<dbReference type="Pfam" id="PF00486">
    <property type="entry name" value="Trans_reg_C"/>
    <property type="match status" value="1"/>
</dbReference>
<dbReference type="InterPro" id="IPR051677">
    <property type="entry name" value="AfsR-DnrI-RedD_regulator"/>
</dbReference>
<evidence type="ECO:0000256" key="1">
    <source>
        <dbReference type="ARBA" id="ARBA00005820"/>
    </source>
</evidence>
<feature type="domain" description="OmpR/PhoB-type" evidence="6">
    <location>
        <begin position="17"/>
        <end position="125"/>
    </location>
</feature>
<dbReference type="InterPro" id="IPR036388">
    <property type="entry name" value="WH-like_DNA-bd_sf"/>
</dbReference>
<dbReference type="CDD" id="cd15831">
    <property type="entry name" value="BTAD"/>
    <property type="match status" value="1"/>
</dbReference>
<dbReference type="SUPFAM" id="SSF48452">
    <property type="entry name" value="TPR-like"/>
    <property type="match status" value="1"/>
</dbReference>
<dbReference type="Proteomes" id="UP000598996">
    <property type="component" value="Unassembled WGS sequence"/>
</dbReference>
<dbReference type="InterPro" id="IPR027417">
    <property type="entry name" value="P-loop_NTPase"/>
</dbReference>
<dbReference type="SUPFAM" id="SSF46894">
    <property type="entry name" value="C-terminal effector domain of the bipartite response regulators"/>
    <property type="match status" value="1"/>
</dbReference>
<dbReference type="Gene3D" id="1.25.40.10">
    <property type="entry name" value="Tetratricopeptide repeat domain"/>
    <property type="match status" value="2"/>
</dbReference>
<organism evidence="7 8">
    <name type="scientific">Paractinoplanes lichenicola</name>
    <dbReference type="NCBI Taxonomy" id="2802976"/>
    <lineage>
        <taxon>Bacteria</taxon>
        <taxon>Bacillati</taxon>
        <taxon>Actinomycetota</taxon>
        <taxon>Actinomycetes</taxon>
        <taxon>Micromonosporales</taxon>
        <taxon>Micromonosporaceae</taxon>
        <taxon>Paractinoplanes</taxon>
    </lineage>
</organism>
<dbReference type="SMART" id="SM00862">
    <property type="entry name" value="Trans_reg_C"/>
    <property type="match status" value="1"/>
</dbReference>
<evidence type="ECO:0000313" key="7">
    <source>
        <dbReference type="EMBL" id="MBL7252753.1"/>
    </source>
</evidence>
<comment type="similarity">
    <text evidence="1">Belongs to the AfsR/DnrI/RedD regulatory family.</text>
</comment>
<protein>
    <submittedName>
        <fullName evidence="7">AAA family ATPase</fullName>
    </submittedName>
</protein>
<keyword evidence="3 5" id="KW-0238">DNA-binding</keyword>
<dbReference type="InterPro" id="IPR001867">
    <property type="entry name" value="OmpR/PhoB-type_DNA-bd"/>
</dbReference>
<dbReference type="InterPro" id="IPR005158">
    <property type="entry name" value="BTAD"/>
</dbReference>
<evidence type="ECO:0000256" key="2">
    <source>
        <dbReference type="ARBA" id="ARBA00023015"/>
    </source>
</evidence>
<dbReference type="SUPFAM" id="SSF52540">
    <property type="entry name" value="P-loop containing nucleoside triphosphate hydrolases"/>
    <property type="match status" value="1"/>
</dbReference>
<proteinExistence type="inferred from homology"/>
<gene>
    <name evidence="7" type="ORF">JKJ07_00340</name>
</gene>
<dbReference type="InterPro" id="IPR016032">
    <property type="entry name" value="Sig_transdc_resp-reg_C-effctor"/>
</dbReference>
<keyword evidence="2" id="KW-0805">Transcription regulation</keyword>
<dbReference type="PROSITE" id="PS51755">
    <property type="entry name" value="OMPR_PHOB"/>
    <property type="match status" value="1"/>
</dbReference>
<dbReference type="Pfam" id="PF13191">
    <property type="entry name" value="AAA_16"/>
    <property type="match status" value="1"/>
</dbReference>